<comment type="similarity">
    <text evidence="1">Belongs to the glycosyltransferase 2 family.</text>
</comment>
<feature type="domain" description="Glycosyltransferase 2-like" evidence="4">
    <location>
        <begin position="11"/>
        <end position="168"/>
    </location>
</feature>
<dbReference type="GO" id="GO:0035269">
    <property type="term" value="P:protein O-linked glycosylation via mannose"/>
    <property type="evidence" value="ECO:0007669"/>
    <property type="project" value="TreeGrafter"/>
</dbReference>
<dbReference type="AlphaFoldDB" id="A0A1J5IIF7"/>
<proteinExistence type="inferred from homology"/>
<gene>
    <name evidence="5" type="ORF">AUK40_04470</name>
</gene>
<comment type="caution">
    <text evidence="5">The sequence shown here is derived from an EMBL/GenBank/DDBJ whole genome shotgun (WGS) entry which is preliminary data.</text>
</comment>
<dbReference type="InterPro" id="IPR001173">
    <property type="entry name" value="Glyco_trans_2-like"/>
</dbReference>
<dbReference type="GO" id="GO:0004582">
    <property type="term" value="F:dolichyl-phosphate beta-D-mannosyltransferase activity"/>
    <property type="evidence" value="ECO:0007669"/>
    <property type="project" value="InterPro"/>
</dbReference>
<organism evidence="5 6">
    <name type="scientific">Candidatus Wirthbacteria bacterium CG2_30_54_11</name>
    <dbReference type="NCBI Taxonomy" id="1817892"/>
    <lineage>
        <taxon>Bacteria</taxon>
        <taxon>Candidatus Wirthbacteria</taxon>
    </lineage>
</organism>
<dbReference type="GO" id="GO:0006488">
    <property type="term" value="P:dolichol-linked oligosaccharide biosynthetic process"/>
    <property type="evidence" value="ECO:0007669"/>
    <property type="project" value="TreeGrafter"/>
</dbReference>
<dbReference type="STRING" id="1817892.AUK40_04470"/>
<dbReference type="Pfam" id="PF00535">
    <property type="entry name" value="Glycos_transf_2"/>
    <property type="match status" value="1"/>
</dbReference>
<evidence type="ECO:0000256" key="3">
    <source>
        <dbReference type="ARBA" id="ARBA00022679"/>
    </source>
</evidence>
<keyword evidence="3" id="KW-0808">Transferase</keyword>
<sequence>MQAMDRYEDITVILPTLNEGRNIAAMLRSLGMLYPGACFMVSDDGSTDDTRIQCANSAVPCHFIDRSSRPVKGLTASVLEAIGEVGTPFFIVIDADGQHPPEKIAQIVDLLRSGTELVLANRVQVVGRWELHRKALSRFGTFIGRLSLRLRGRNFGNADILSGFFGVRTEKWRQAFAARGGERVFCPEGFKILFDFLKCVPKDLRIGAVGYDFHIRGAGYSKLTFRVYRQFLRSCLLF</sequence>
<dbReference type="InterPro" id="IPR039528">
    <property type="entry name" value="DPM1-like"/>
</dbReference>
<dbReference type="GO" id="GO:0006506">
    <property type="term" value="P:GPI anchor biosynthetic process"/>
    <property type="evidence" value="ECO:0007669"/>
    <property type="project" value="TreeGrafter"/>
</dbReference>
<dbReference type="EMBL" id="MNZT01000077">
    <property type="protein sequence ID" value="OIP96885.1"/>
    <property type="molecule type" value="Genomic_DNA"/>
</dbReference>
<evidence type="ECO:0000256" key="2">
    <source>
        <dbReference type="ARBA" id="ARBA00022676"/>
    </source>
</evidence>
<evidence type="ECO:0000259" key="4">
    <source>
        <dbReference type="Pfam" id="PF00535"/>
    </source>
</evidence>
<reference evidence="5 6" key="1">
    <citation type="journal article" date="2016" name="Environ. Microbiol.">
        <title>Genomic resolution of a cold subsurface aquifer community provides metabolic insights for novel microbes adapted to high CO concentrations.</title>
        <authorList>
            <person name="Probst A.J."/>
            <person name="Castelle C.J."/>
            <person name="Singh A."/>
            <person name="Brown C.T."/>
            <person name="Anantharaman K."/>
            <person name="Sharon I."/>
            <person name="Hug L.A."/>
            <person name="Burstein D."/>
            <person name="Emerson J.B."/>
            <person name="Thomas B.C."/>
            <person name="Banfield J.F."/>
        </authorList>
    </citation>
    <scope>NUCLEOTIDE SEQUENCE [LARGE SCALE GENOMIC DNA]</scope>
    <source>
        <strain evidence="5">CG2_30_54_11</strain>
    </source>
</reference>
<dbReference type="PANTHER" id="PTHR43398">
    <property type="entry name" value="DOLICHOL-PHOSPHATE MANNOSYLTRANSFERASE SUBUNIT 1"/>
    <property type="match status" value="1"/>
</dbReference>
<dbReference type="SUPFAM" id="SSF53448">
    <property type="entry name" value="Nucleotide-diphospho-sugar transferases"/>
    <property type="match status" value="1"/>
</dbReference>
<accession>A0A1J5IIF7</accession>
<dbReference type="InterPro" id="IPR029044">
    <property type="entry name" value="Nucleotide-diphossugar_trans"/>
</dbReference>
<dbReference type="Proteomes" id="UP000183245">
    <property type="component" value="Unassembled WGS sequence"/>
</dbReference>
<keyword evidence="2" id="KW-0328">Glycosyltransferase</keyword>
<evidence type="ECO:0000313" key="5">
    <source>
        <dbReference type="EMBL" id="OIP96885.1"/>
    </source>
</evidence>
<dbReference type="PANTHER" id="PTHR43398:SF1">
    <property type="entry name" value="DOLICHOL-PHOSPHATE MANNOSYLTRANSFERASE SUBUNIT 1"/>
    <property type="match status" value="1"/>
</dbReference>
<dbReference type="Gene3D" id="3.90.550.10">
    <property type="entry name" value="Spore Coat Polysaccharide Biosynthesis Protein SpsA, Chain A"/>
    <property type="match status" value="1"/>
</dbReference>
<name>A0A1J5IIF7_9BACT</name>
<protein>
    <recommendedName>
        <fullName evidence="4">Glycosyltransferase 2-like domain-containing protein</fullName>
    </recommendedName>
</protein>
<dbReference type="GO" id="GO:0016020">
    <property type="term" value="C:membrane"/>
    <property type="evidence" value="ECO:0007669"/>
    <property type="project" value="GOC"/>
</dbReference>
<evidence type="ECO:0000313" key="6">
    <source>
        <dbReference type="Proteomes" id="UP000183245"/>
    </source>
</evidence>
<evidence type="ECO:0000256" key="1">
    <source>
        <dbReference type="ARBA" id="ARBA00006739"/>
    </source>
</evidence>